<gene>
    <name evidence="5" type="ORF">ERJ67_07370</name>
</gene>
<evidence type="ECO:0000259" key="4">
    <source>
        <dbReference type="SMART" id="SM00642"/>
    </source>
</evidence>
<dbReference type="InterPro" id="IPR014756">
    <property type="entry name" value="Ig_E-set"/>
</dbReference>
<dbReference type="PANTHER" id="PTHR43002">
    <property type="entry name" value="GLYCOGEN DEBRANCHING ENZYME"/>
    <property type="match status" value="1"/>
</dbReference>
<evidence type="ECO:0000313" key="5">
    <source>
        <dbReference type="EMBL" id="TGG91819.1"/>
    </source>
</evidence>
<dbReference type="SUPFAM" id="SSF81296">
    <property type="entry name" value="E set domains"/>
    <property type="match status" value="1"/>
</dbReference>
<organism evidence="5 6">
    <name type="scientific">Aphanocapsa feldmannii 277cV</name>
    <dbReference type="NCBI Taxonomy" id="2507553"/>
    <lineage>
        <taxon>Bacteria</taxon>
        <taxon>Bacillati</taxon>
        <taxon>Cyanobacteriota</taxon>
        <taxon>Cyanophyceae</taxon>
        <taxon>Oscillatoriophycideae</taxon>
        <taxon>Chroococcales</taxon>
        <taxon>Microcystaceae</taxon>
        <taxon>Aphanocapsa</taxon>
    </lineage>
</organism>
<dbReference type="Pfam" id="PF02922">
    <property type="entry name" value="CBM_48"/>
    <property type="match status" value="1"/>
</dbReference>
<name>A0A524RNG6_9CHRO</name>
<dbReference type="CDD" id="cd02856">
    <property type="entry name" value="E_set_GDE_Isoamylase_N"/>
    <property type="match status" value="1"/>
</dbReference>
<dbReference type="AlphaFoldDB" id="A0A524RNG6"/>
<dbReference type="InterPro" id="IPR004193">
    <property type="entry name" value="Glyco_hydro_13_N"/>
</dbReference>
<dbReference type="SMART" id="SM00642">
    <property type="entry name" value="Aamy"/>
    <property type="match status" value="1"/>
</dbReference>
<dbReference type="InterPro" id="IPR044505">
    <property type="entry name" value="GlgX_Isoamylase_N_E_set"/>
</dbReference>
<dbReference type="Gene3D" id="2.60.40.10">
    <property type="entry name" value="Immunoglobulins"/>
    <property type="match status" value="1"/>
</dbReference>
<accession>A0A524RNG6</accession>
<evidence type="ECO:0000256" key="3">
    <source>
        <dbReference type="SAM" id="MobiDB-lite"/>
    </source>
</evidence>
<keyword evidence="2" id="KW-0809">Transit peptide</keyword>
<evidence type="ECO:0000313" key="6">
    <source>
        <dbReference type="Proteomes" id="UP000317990"/>
    </source>
</evidence>
<dbReference type="GO" id="GO:0019156">
    <property type="term" value="F:isoamylase activity"/>
    <property type="evidence" value="ECO:0007669"/>
    <property type="project" value="UniProtKB-ARBA"/>
</dbReference>
<evidence type="ECO:0000256" key="2">
    <source>
        <dbReference type="ARBA" id="ARBA00022946"/>
    </source>
</evidence>
<dbReference type="Gene3D" id="2.60.40.1180">
    <property type="entry name" value="Golgi alpha-mannosidase II"/>
    <property type="match status" value="1"/>
</dbReference>
<feature type="region of interest" description="Disordered" evidence="3">
    <location>
        <begin position="473"/>
        <end position="492"/>
    </location>
</feature>
<dbReference type="Pfam" id="PF21156">
    <property type="entry name" value="ISOA1-3_C"/>
    <property type="match status" value="1"/>
</dbReference>
<dbReference type="SUPFAM" id="SSF51445">
    <property type="entry name" value="(Trans)glycosidases"/>
    <property type="match status" value="1"/>
</dbReference>
<protein>
    <submittedName>
        <fullName evidence="5">Glycogen-debranching protein</fullName>
    </submittedName>
</protein>
<dbReference type="Pfam" id="PF00128">
    <property type="entry name" value="Alpha-amylase"/>
    <property type="match status" value="1"/>
</dbReference>
<comment type="similarity">
    <text evidence="1">Belongs to the glycosyl hydrolase 13 family.</text>
</comment>
<dbReference type="CDD" id="cd11326">
    <property type="entry name" value="AmyAc_Glg_debranch"/>
    <property type="match status" value="1"/>
</dbReference>
<dbReference type="GO" id="GO:0005975">
    <property type="term" value="P:carbohydrate metabolic process"/>
    <property type="evidence" value="ECO:0007669"/>
    <property type="project" value="InterPro"/>
</dbReference>
<dbReference type="EMBL" id="SRMO01000071">
    <property type="protein sequence ID" value="TGG91819.1"/>
    <property type="molecule type" value="Genomic_DNA"/>
</dbReference>
<dbReference type="InterPro" id="IPR006047">
    <property type="entry name" value="GH13_cat_dom"/>
</dbReference>
<dbReference type="InterPro" id="IPR048650">
    <property type="entry name" value="ISOA1-3-like_C"/>
</dbReference>
<evidence type="ECO:0000256" key="1">
    <source>
        <dbReference type="ARBA" id="ARBA00008061"/>
    </source>
</evidence>
<dbReference type="InterPro" id="IPR013783">
    <property type="entry name" value="Ig-like_fold"/>
</dbReference>
<feature type="region of interest" description="Disordered" evidence="3">
    <location>
        <begin position="664"/>
        <end position="685"/>
    </location>
</feature>
<dbReference type="SUPFAM" id="SSF51011">
    <property type="entry name" value="Glycosyl hydrolase domain"/>
    <property type="match status" value="1"/>
</dbReference>
<dbReference type="InterPro" id="IPR017853">
    <property type="entry name" value="GH"/>
</dbReference>
<feature type="domain" description="Glycosyl hydrolase family 13 catalytic" evidence="4">
    <location>
        <begin position="167"/>
        <end position="573"/>
    </location>
</feature>
<dbReference type="Gene3D" id="3.20.20.80">
    <property type="entry name" value="Glycosidases"/>
    <property type="match status" value="1"/>
</dbReference>
<sequence>MGRYVSPQRQHSVQGIEIGRPWPLGAAADQGGVNFSVVAPRAEGVELLLFEHGDSACPSRTIALGPEHRSRDHWHVRLDGVGIGCRYGYRVHGETSIGSGRFNASKVLLDPCARAIDGWNVYRRNDALGHNDNVGSCLKGIVTERDSFDFEAAPRPRHHWRRTVIYELHPGGYTAAADSPAAPALKGTLPGLIATLPRLHRLGVTTIELLPVAAFDPQDAPNGRLNYWGYSPVNWFTPHQGYVAGDDPMAARRQMRELVTACHQAGIEVLVDVVFNHTCEANRLGPWLSWRGFADRLYYFQDARGRYQDVSGCGNSIAANRPHVCMLILEAMRCWAIELGVDGFRFDLGIALSRGEALQPLDRPPLFEAIEADPQLSDLKLVSEPWDCAGLYRLEDFPSRVIGCWNGKFRDTARRFWKGDQSTTWDLGQLFSGSRDLFGDAGARPGQTVNYVTCHDGFTLADLVSYSRKHNLANGEQNRDGDNHNNSWNHGVEGPCTDPAVLALRRRDVRNLLASLLLAPGVPLLLMGDEWGRSQGGNNNAWCQGNPTGWMVWDGSVQADGLQTYLQRLLKLRQRFLDLLNPSVALPEDDESGHRIWREWHGTACHQPDWAAWSHTLAWSIHHRDQGPLLWCGMNAYHRALNFEIPAGATWSRLIDTALPDGEDLSVEPQPWGDPHKATQGASQTATLEPRSLVLLANAACRG</sequence>
<reference evidence="5 6" key="1">
    <citation type="journal article" date="2019" name="mSystems">
        <title>Life at home and on the roam: Genomic adaptions reflect the dual lifestyle of an intracellular, facultative symbiont.</title>
        <authorList>
            <person name="Burgsdorf I."/>
        </authorList>
    </citation>
    <scope>NUCLEOTIDE SEQUENCE [LARGE SCALE GENOMIC DNA]</scope>
    <source>
        <strain evidence="5">277cV</strain>
    </source>
</reference>
<dbReference type="InterPro" id="IPR013780">
    <property type="entry name" value="Glyco_hydro_b"/>
</dbReference>
<dbReference type="Proteomes" id="UP000317990">
    <property type="component" value="Unassembled WGS sequence"/>
</dbReference>
<comment type="caution">
    <text evidence="5">The sequence shown here is derived from an EMBL/GenBank/DDBJ whole genome shotgun (WGS) entry which is preliminary data.</text>
</comment>
<proteinExistence type="inferred from homology"/>